<keyword evidence="3" id="KW-1185">Reference proteome</keyword>
<reference evidence="3" key="1">
    <citation type="submission" date="2016-03" db="EMBL/GenBank/DDBJ databases">
        <authorList>
            <person name="Devillers Hugo."/>
        </authorList>
    </citation>
    <scope>NUCLEOTIDE SEQUENCE [LARGE SCALE GENOMIC DNA]</scope>
</reference>
<dbReference type="Pfam" id="PF00674">
    <property type="entry name" value="DUP"/>
    <property type="match status" value="1"/>
</dbReference>
<dbReference type="EMBL" id="LT598482">
    <property type="protein sequence ID" value="SCU86761.1"/>
    <property type="molecule type" value="Genomic_DNA"/>
</dbReference>
<organism evidence="2 3">
    <name type="scientific">Lachancea meyersii CBS 8951</name>
    <dbReference type="NCBI Taxonomy" id="1266667"/>
    <lineage>
        <taxon>Eukaryota</taxon>
        <taxon>Fungi</taxon>
        <taxon>Dikarya</taxon>
        <taxon>Ascomycota</taxon>
        <taxon>Saccharomycotina</taxon>
        <taxon>Saccharomycetes</taxon>
        <taxon>Saccharomycetales</taxon>
        <taxon>Saccharomycetaceae</taxon>
        <taxon>Lachancea</taxon>
    </lineage>
</organism>
<keyword evidence="1" id="KW-1133">Transmembrane helix</keyword>
<sequence>MLFVVLKKTHNTVRQQRLELCRKVMAEKPGTSLAKWDVIASEMNEFLDKQGLWHSPWFFYDGATLFRRFRMLVYLPLKNGKFDSDAETALLGEAAQTYERSIFDSDKKDEKNDHARSMPYEKKLPVEIHNSKARWILAAYTTRYLLIGPFLILAYGWYFGWYPTTAFGIVCSGIVAASYRDRKDVRSLTSSLKFMKIVHEFEPWENHSRWEEIARIMNAYFSRKPLDFAFDGGECRQIFEQKLSSIIADRGTRMPELIPYARELKEACGWF</sequence>
<evidence type="ECO:0000313" key="3">
    <source>
        <dbReference type="Proteomes" id="UP000191144"/>
    </source>
</evidence>
<keyword evidence="1" id="KW-0472">Membrane</keyword>
<accession>A0A1G4JAE7</accession>
<gene>
    <name evidence="2" type="ORF">LAME_0D07558G</name>
</gene>
<protein>
    <submittedName>
        <fullName evidence="2">LAME_0D07558g1_1</fullName>
    </submittedName>
</protein>
<evidence type="ECO:0000256" key="1">
    <source>
        <dbReference type="SAM" id="Phobius"/>
    </source>
</evidence>
<feature type="transmembrane region" description="Helical" evidence="1">
    <location>
        <begin position="161"/>
        <end position="179"/>
    </location>
</feature>
<evidence type="ECO:0000313" key="2">
    <source>
        <dbReference type="EMBL" id="SCU86761.1"/>
    </source>
</evidence>
<dbReference type="AlphaFoldDB" id="A0A1G4JAE7"/>
<dbReference type="InterPro" id="IPR001142">
    <property type="entry name" value="DUP/COS"/>
</dbReference>
<dbReference type="OrthoDB" id="4036062at2759"/>
<dbReference type="Proteomes" id="UP000191144">
    <property type="component" value="Chromosome D"/>
</dbReference>
<proteinExistence type="predicted"/>
<name>A0A1G4JAE7_9SACH</name>
<keyword evidence="1" id="KW-0812">Transmembrane</keyword>